<organism evidence="2 3">
    <name type="scientific">Torulaspora delbrueckii</name>
    <name type="common">Yeast</name>
    <name type="synonym">Candida colliculosa</name>
    <dbReference type="NCBI Taxonomy" id="4950"/>
    <lineage>
        <taxon>Eukaryota</taxon>
        <taxon>Fungi</taxon>
        <taxon>Dikarya</taxon>
        <taxon>Ascomycota</taxon>
        <taxon>Saccharomycotina</taxon>
        <taxon>Saccharomycetes</taxon>
        <taxon>Saccharomycetales</taxon>
        <taxon>Saccharomycetaceae</taxon>
        <taxon>Torulaspora</taxon>
    </lineage>
</organism>
<evidence type="ECO:0000313" key="2">
    <source>
        <dbReference type="EMBL" id="CCE93823.1"/>
    </source>
</evidence>
<dbReference type="HOGENOM" id="CLU_566423_0_0_1"/>
<dbReference type="RefSeq" id="XP_003683034.1">
    <property type="nucleotide sequence ID" value="XM_003682986.1"/>
</dbReference>
<evidence type="ECO:0000313" key="3">
    <source>
        <dbReference type="Proteomes" id="UP000005627"/>
    </source>
</evidence>
<dbReference type="Proteomes" id="UP000005627">
    <property type="component" value="Chromosome 7"/>
</dbReference>
<evidence type="ECO:0000256" key="1">
    <source>
        <dbReference type="SAM" id="Coils"/>
    </source>
</evidence>
<accession>G8ZY56</accession>
<keyword evidence="1" id="KW-0175">Coiled coil</keyword>
<sequence length="482" mass="55243">MSTSLCTRTTAETDPYYIEESSTKIYQNLYNDENHSNARPQDYITGPLEIKGVNYAVEKALRDFEREGRKDRKALRYITNKKIVGISSQTGSLPLTRPATKYVVKKVTFGLSSVVHFEESDIVPKKSVGGPIRGKSILKRSSFNSPSTDYEKIGRRELQNAIARIYNLCDLPFTLFRKDDPLLSLELLARGVCNAFKSHEICWKKVGEEELLELKEKINNLETENETKERELNHFKQELYNDLNRLIPEEQVLKIPDISYGIVKTGIAKIEHISTKWKLRAASCENNDLREENEALREENAELRKGLLGQRDISELLVETKISEKKTIIRTRPINSRIKGVNDERSTVNELILKRLLKASQKSNETLAGEYKELKDLQDSLYEKVHSLKVFLGAMKQAFCNSISREKALERVNLKLISELEGYRFQNDQLKENSVASELELNIRIEQRKNETHGNSTRISVLIRVLEGVIGELQTPSDPEEI</sequence>
<dbReference type="EMBL" id="HE616748">
    <property type="protein sequence ID" value="CCE93823.1"/>
    <property type="molecule type" value="Genomic_DNA"/>
</dbReference>
<protein>
    <submittedName>
        <fullName evidence="2">Uncharacterized protein</fullName>
    </submittedName>
</protein>
<keyword evidence="3" id="KW-1185">Reference proteome</keyword>
<feature type="coiled-coil region" evidence="1">
    <location>
        <begin position="204"/>
        <end position="238"/>
    </location>
</feature>
<reference evidence="2 3" key="1">
    <citation type="journal article" date="2011" name="Proc. Natl. Acad. Sci. U.S.A.">
        <title>Evolutionary erosion of yeast sex chromosomes by mating-type switching accidents.</title>
        <authorList>
            <person name="Gordon J.L."/>
            <person name="Armisen D."/>
            <person name="Proux-Wera E."/>
            <person name="Oheigeartaigh S.S."/>
            <person name="Byrne K.P."/>
            <person name="Wolfe K.H."/>
        </authorList>
    </citation>
    <scope>NUCLEOTIDE SEQUENCE [LARGE SCALE GENOMIC DNA]</scope>
    <source>
        <strain evidence="3">ATCC 10662 / CBS 1146 / NBRC 0425 / NCYC 2629 / NRRL Y-866</strain>
    </source>
</reference>
<feature type="coiled-coil region" evidence="1">
    <location>
        <begin position="279"/>
        <end position="306"/>
    </location>
</feature>
<dbReference type="GeneID" id="11505196"/>
<proteinExistence type="predicted"/>
<dbReference type="InParanoid" id="G8ZY56"/>
<gene>
    <name evidence="2" type="primary">TDEL0G04560</name>
    <name evidence="2" type="ORF">TDEL_0G04560</name>
</gene>
<dbReference type="KEGG" id="tdl:TDEL_0G04560"/>
<name>G8ZY56_TORDE</name>
<dbReference type="OrthoDB" id="4071171at2759"/>
<dbReference type="AlphaFoldDB" id="G8ZY56"/>